<feature type="signal peptide" evidence="5">
    <location>
        <begin position="1"/>
        <end position="21"/>
    </location>
</feature>
<evidence type="ECO:0000256" key="2">
    <source>
        <dbReference type="ARBA" id="ARBA00023136"/>
    </source>
</evidence>
<reference evidence="8" key="1">
    <citation type="submission" date="2023-09" db="EMBL/GenBank/DDBJ databases">
        <authorList>
            <person name="Li S."/>
            <person name="Li X."/>
            <person name="Zhang C."/>
            <person name="Zhao Z."/>
        </authorList>
    </citation>
    <scope>NUCLEOTIDE SEQUENCE [LARGE SCALE GENOMIC DNA]</scope>
    <source>
        <strain evidence="8">SQ149</strain>
    </source>
</reference>
<dbReference type="InterPro" id="IPR007450">
    <property type="entry name" value="BamE_dom"/>
</dbReference>
<keyword evidence="4" id="KW-0564">Palmitate</keyword>
<keyword evidence="4" id="KW-0449">Lipoprotein</keyword>
<evidence type="ECO:0000256" key="3">
    <source>
        <dbReference type="ARBA" id="ARBA00023237"/>
    </source>
</evidence>
<dbReference type="InterPro" id="IPR026592">
    <property type="entry name" value="BamE"/>
</dbReference>
<feature type="domain" description="Outer membrane protein assembly factor BamE" evidence="6">
    <location>
        <begin position="27"/>
        <end position="98"/>
    </location>
</feature>
<comment type="subunit">
    <text evidence="4">Part of the Bam complex.</text>
</comment>
<name>A0ABY9TYP8_9GAMM</name>
<dbReference type="Gene3D" id="3.30.1450.10">
    <property type="match status" value="1"/>
</dbReference>
<evidence type="ECO:0000256" key="4">
    <source>
        <dbReference type="HAMAP-Rule" id="MF_00925"/>
    </source>
</evidence>
<sequence length="113" mass="12903">MLSRAIILSLALCLVSGCVYKIDVPQGNYLEQKQINKLQVGMTKEQVKYVLGNPVIKDSFNNDTWYYVYEFLSGKDEAFNKRKKLVLSFDGDLLTKAEGDFEVGENFHVPMDQ</sequence>
<dbReference type="PANTHER" id="PTHR37482:SF1">
    <property type="entry name" value="OUTER MEMBRANE PROTEIN ASSEMBLY FACTOR BAME"/>
    <property type="match status" value="1"/>
</dbReference>
<accession>A0ABY9TYP8</accession>
<comment type="similarity">
    <text evidence="4">Belongs to the BamE family.</text>
</comment>
<evidence type="ECO:0000256" key="1">
    <source>
        <dbReference type="ARBA" id="ARBA00022729"/>
    </source>
</evidence>
<keyword evidence="1 4" id="KW-0732">Signal</keyword>
<comment type="function">
    <text evidence="4">Part of the outer membrane protein assembly complex, which is involved in assembly and insertion of beta-barrel proteins into the outer membrane.</text>
</comment>
<dbReference type="Proteomes" id="UP001258994">
    <property type="component" value="Chromosome"/>
</dbReference>
<keyword evidence="8" id="KW-1185">Reference proteome</keyword>
<organism evidence="7 8">
    <name type="scientific">Thalassotalea psychrophila</name>
    <dbReference type="NCBI Taxonomy" id="3065647"/>
    <lineage>
        <taxon>Bacteria</taxon>
        <taxon>Pseudomonadati</taxon>
        <taxon>Pseudomonadota</taxon>
        <taxon>Gammaproteobacteria</taxon>
        <taxon>Alteromonadales</taxon>
        <taxon>Colwelliaceae</taxon>
        <taxon>Thalassotalea</taxon>
    </lineage>
</organism>
<dbReference type="EMBL" id="CP134145">
    <property type="protein sequence ID" value="WNC73483.1"/>
    <property type="molecule type" value="Genomic_DNA"/>
</dbReference>
<dbReference type="PANTHER" id="PTHR37482">
    <property type="entry name" value="OUTER MEMBRANE PROTEIN ASSEMBLY FACTOR BAME"/>
    <property type="match status" value="1"/>
</dbReference>
<keyword evidence="2 4" id="KW-0472">Membrane</keyword>
<evidence type="ECO:0000313" key="8">
    <source>
        <dbReference type="Proteomes" id="UP001258994"/>
    </source>
</evidence>
<gene>
    <name evidence="4 7" type="primary">bamE</name>
    <name evidence="7" type="ORF">RGQ13_05665</name>
</gene>
<protein>
    <recommendedName>
        <fullName evidence="4">Outer membrane protein assembly factor BamE</fullName>
    </recommendedName>
</protein>
<evidence type="ECO:0000256" key="5">
    <source>
        <dbReference type="SAM" id="SignalP"/>
    </source>
</evidence>
<dbReference type="Pfam" id="PF04355">
    <property type="entry name" value="BamE"/>
    <property type="match status" value="1"/>
</dbReference>
<dbReference type="PROSITE" id="PS51257">
    <property type="entry name" value="PROKAR_LIPOPROTEIN"/>
    <property type="match status" value="1"/>
</dbReference>
<comment type="subcellular location">
    <subcellularLocation>
        <location evidence="4">Cell outer membrane</location>
        <topology evidence="4">Lipid-anchor</topology>
    </subcellularLocation>
</comment>
<dbReference type="RefSeq" id="WP_348392595.1">
    <property type="nucleotide sequence ID" value="NZ_CP134145.1"/>
</dbReference>
<dbReference type="HAMAP" id="MF_00925">
    <property type="entry name" value="OM_assembly_BamE"/>
    <property type="match status" value="1"/>
</dbReference>
<feature type="chain" id="PRO_5045112300" description="Outer membrane protein assembly factor BamE" evidence="5">
    <location>
        <begin position="22"/>
        <end position="113"/>
    </location>
</feature>
<evidence type="ECO:0000259" key="6">
    <source>
        <dbReference type="Pfam" id="PF04355"/>
    </source>
</evidence>
<dbReference type="InterPro" id="IPR037873">
    <property type="entry name" value="BamE-like"/>
</dbReference>
<keyword evidence="3 4" id="KW-0998">Cell outer membrane</keyword>
<evidence type="ECO:0000313" key="7">
    <source>
        <dbReference type="EMBL" id="WNC73483.1"/>
    </source>
</evidence>
<proteinExistence type="inferred from homology"/>